<protein>
    <recommendedName>
        <fullName evidence="1">F-box domain-containing protein</fullName>
    </recommendedName>
</protein>
<feature type="domain" description="F-box" evidence="1">
    <location>
        <begin position="22"/>
        <end position="68"/>
    </location>
</feature>
<name>A0ABD1CFS8_CULPP</name>
<dbReference type="InterPro" id="IPR036047">
    <property type="entry name" value="F-box-like_dom_sf"/>
</dbReference>
<dbReference type="Proteomes" id="UP001562425">
    <property type="component" value="Unassembled WGS sequence"/>
</dbReference>
<accession>A0ABD1CFS8</accession>
<evidence type="ECO:0000259" key="1">
    <source>
        <dbReference type="PROSITE" id="PS50181"/>
    </source>
</evidence>
<dbReference type="SUPFAM" id="SSF81383">
    <property type="entry name" value="F-box domain"/>
    <property type="match status" value="1"/>
</dbReference>
<dbReference type="EMBL" id="JBEHCU010012880">
    <property type="protein sequence ID" value="KAL1375002.1"/>
    <property type="molecule type" value="Genomic_DNA"/>
</dbReference>
<dbReference type="SMART" id="SM00256">
    <property type="entry name" value="FBOX"/>
    <property type="match status" value="1"/>
</dbReference>
<dbReference type="CDD" id="cd09917">
    <property type="entry name" value="F-box_SF"/>
    <property type="match status" value="1"/>
</dbReference>
<evidence type="ECO:0000313" key="2">
    <source>
        <dbReference type="EMBL" id="KAL1375002.1"/>
    </source>
</evidence>
<keyword evidence="3" id="KW-1185">Reference proteome</keyword>
<dbReference type="AlphaFoldDB" id="A0ABD1CFS8"/>
<dbReference type="PROSITE" id="PS50181">
    <property type="entry name" value="FBOX"/>
    <property type="match status" value="1"/>
</dbReference>
<gene>
    <name evidence="2" type="ORF">pipiens_017760</name>
</gene>
<dbReference type="InterPro" id="IPR001810">
    <property type="entry name" value="F-box_dom"/>
</dbReference>
<proteinExistence type="predicted"/>
<sequence length="114" mass="12824">MDSLRLCKLCAQKPCKQCHSEPDLTAIVPAELWTAIFTHLDVAELLNVRRTCRTWKRVVDGSRSLRDRFRVDFCGVKMMGGGYRPVVLPAGHAELGCCEILAVHHWWGSFGQGL</sequence>
<organism evidence="2 3">
    <name type="scientific">Culex pipiens pipiens</name>
    <name type="common">Northern house mosquito</name>
    <dbReference type="NCBI Taxonomy" id="38569"/>
    <lineage>
        <taxon>Eukaryota</taxon>
        <taxon>Metazoa</taxon>
        <taxon>Ecdysozoa</taxon>
        <taxon>Arthropoda</taxon>
        <taxon>Hexapoda</taxon>
        <taxon>Insecta</taxon>
        <taxon>Pterygota</taxon>
        <taxon>Neoptera</taxon>
        <taxon>Endopterygota</taxon>
        <taxon>Diptera</taxon>
        <taxon>Nematocera</taxon>
        <taxon>Culicoidea</taxon>
        <taxon>Culicidae</taxon>
        <taxon>Culicinae</taxon>
        <taxon>Culicini</taxon>
        <taxon>Culex</taxon>
        <taxon>Culex</taxon>
    </lineage>
</organism>
<reference evidence="2 3" key="1">
    <citation type="submission" date="2024-05" db="EMBL/GenBank/DDBJ databases">
        <title>Culex pipiens pipiens assembly and annotation.</title>
        <authorList>
            <person name="Alout H."/>
            <person name="Durand T."/>
        </authorList>
    </citation>
    <scope>NUCLEOTIDE SEQUENCE [LARGE SCALE GENOMIC DNA]</scope>
    <source>
        <strain evidence="2">HA-2024</strain>
        <tissue evidence="2">Whole body</tissue>
    </source>
</reference>
<comment type="caution">
    <text evidence="2">The sequence shown here is derived from an EMBL/GenBank/DDBJ whole genome shotgun (WGS) entry which is preliminary data.</text>
</comment>
<evidence type="ECO:0000313" key="3">
    <source>
        <dbReference type="Proteomes" id="UP001562425"/>
    </source>
</evidence>
<dbReference type="Gene3D" id="1.20.1280.50">
    <property type="match status" value="1"/>
</dbReference>
<feature type="non-terminal residue" evidence="2">
    <location>
        <position position="114"/>
    </location>
</feature>
<dbReference type="Pfam" id="PF12937">
    <property type="entry name" value="F-box-like"/>
    <property type="match status" value="1"/>
</dbReference>